<accession>A0A6J8CCF5</accession>
<dbReference type="PANTHER" id="PTHR45985:SF8">
    <property type="entry name" value="CHITIN DEACETYLASE-LIKE 9, ISOFORM A"/>
    <property type="match status" value="1"/>
</dbReference>
<organism evidence="2 3">
    <name type="scientific">Mytilus coruscus</name>
    <name type="common">Sea mussel</name>
    <dbReference type="NCBI Taxonomy" id="42192"/>
    <lineage>
        <taxon>Eukaryota</taxon>
        <taxon>Metazoa</taxon>
        <taxon>Spiralia</taxon>
        <taxon>Lophotrochozoa</taxon>
        <taxon>Mollusca</taxon>
        <taxon>Bivalvia</taxon>
        <taxon>Autobranchia</taxon>
        <taxon>Pteriomorphia</taxon>
        <taxon>Mytilida</taxon>
        <taxon>Mytiloidea</taxon>
        <taxon>Mytilidae</taxon>
        <taxon>Mytilinae</taxon>
        <taxon>Mytilus</taxon>
    </lineage>
</organism>
<dbReference type="Gene3D" id="3.20.20.370">
    <property type="entry name" value="Glycoside hydrolase/deacetylase"/>
    <property type="match status" value="1"/>
</dbReference>
<evidence type="ECO:0000313" key="2">
    <source>
        <dbReference type="EMBL" id="CAC5393172.1"/>
    </source>
</evidence>
<sequence>MKVFVYLAVLVGLVYGQCDPAANCSPPDCRCFNDNTTPGGLKPDEIPQMVVMTMDYSLNSEFAELYDQLFTVTNPNDCPTLGTFYLQDMNTDYDVVKAYYDRGFEIGVSSVDGTIPKDETGWVDMIRSVKTKITGAGINGDDVRGYRPPQLNFGGTEEFIGIGDNGLVYDAGCVTSEYDTANTFKWPYTYDFPDGAKCNGQSAPVDKEFKGKWELIIPDFRFSNDTKCEVPQGCTNVETKTDAFNILYDNFIAHYEGSRTPYVVIIDAAWMKTDFKREGTVEFMDYVRAGFPDTWVITAWQSLQWVQNPTPTANISSFAPWSC</sequence>
<evidence type="ECO:0008006" key="4">
    <source>
        <dbReference type="Google" id="ProtNLM"/>
    </source>
</evidence>
<dbReference type="OrthoDB" id="504708at2759"/>
<dbReference type="PANTHER" id="PTHR45985">
    <property type="match status" value="1"/>
</dbReference>
<dbReference type="InterPro" id="IPR052740">
    <property type="entry name" value="CE4"/>
</dbReference>
<feature type="signal peptide" evidence="1">
    <location>
        <begin position="1"/>
        <end position="16"/>
    </location>
</feature>
<gene>
    <name evidence="2" type="ORF">MCOR_28052</name>
</gene>
<reference evidence="2 3" key="1">
    <citation type="submission" date="2020-06" db="EMBL/GenBank/DDBJ databases">
        <authorList>
            <person name="Li R."/>
            <person name="Bekaert M."/>
        </authorList>
    </citation>
    <scope>NUCLEOTIDE SEQUENCE [LARGE SCALE GENOMIC DNA]</scope>
    <source>
        <strain evidence="3">wild</strain>
    </source>
</reference>
<dbReference type="Proteomes" id="UP000507470">
    <property type="component" value="Unassembled WGS sequence"/>
</dbReference>
<keyword evidence="3" id="KW-1185">Reference proteome</keyword>
<dbReference type="SUPFAM" id="SSF88713">
    <property type="entry name" value="Glycoside hydrolase/deacetylase"/>
    <property type="match status" value="1"/>
</dbReference>
<dbReference type="InterPro" id="IPR011330">
    <property type="entry name" value="Glyco_hydro/deAcase_b/a-brl"/>
</dbReference>
<name>A0A6J8CCF5_MYTCO</name>
<protein>
    <recommendedName>
        <fullName evidence="4">NodB homology domain-containing protein</fullName>
    </recommendedName>
</protein>
<dbReference type="GO" id="GO:0005975">
    <property type="term" value="P:carbohydrate metabolic process"/>
    <property type="evidence" value="ECO:0007669"/>
    <property type="project" value="InterPro"/>
</dbReference>
<evidence type="ECO:0000256" key="1">
    <source>
        <dbReference type="SAM" id="SignalP"/>
    </source>
</evidence>
<proteinExistence type="predicted"/>
<evidence type="ECO:0000313" key="3">
    <source>
        <dbReference type="Proteomes" id="UP000507470"/>
    </source>
</evidence>
<dbReference type="EMBL" id="CACVKT020005120">
    <property type="protein sequence ID" value="CAC5393172.1"/>
    <property type="molecule type" value="Genomic_DNA"/>
</dbReference>
<dbReference type="AlphaFoldDB" id="A0A6J8CCF5"/>
<keyword evidence="1" id="KW-0732">Signal</keyword>
<feature type="chain" id="PRO_5026693266" description="NodB homology domain-containing protein" evidence="1">
    <location>
        <begin position="17"/>
        <end position="323"/>
    </location>
</feature>